<keyword evidence="1" id="KW-0479">Metal-binding</keyword>
<feature type="domain" description="EF-hand" evidence="3">
    <location>
        <begin position="26"/>
        <end position="61"/>
    </location>
</feature>
<evidence type="ECO:0000256" key="2">
    <source>
        <dbReference type="ARBA" id="ARBA00022737"/>
    </source>
</evidence>
<evidence type="ECO:0000313" key="5">
    <source>
        <dbReference type="Proteomes" id="UP000663889"/>
    </source>
</evidence>
<dbReference type="EMBL" id="CAJNOU010017438">
    <property type="protein sequence ID" value="CAF1577624.1"/>
    <property type="molecule type" value="Genomic_DNA"/>
</dbReference>
<dbReference type="PRINTS" id="PR00450">
    <property type="entry name" value="RECOVERIN"/>
</dbReference>
<dbReference type="InterPro" id="IPR002048">
    <property type="entry name" value="EF_hand_dom"/>
</dbReference>
<sequence length="76" mass="9177">KKECPGGNVSEERLREIYLQFFPQGNPIKYSHFLFTIMDRNHKGTFTFDDYIITLSVLCRGTIDEKLRWIFRLRYL</sequence>
<accession>A0A815Z0C7</accession>
<comment type="caution">
    <text evidence="4">The sequence shown here is derived from an EMBL/GenBank/DDBJ whole genome shotgun (WGS) entry which is preliminary data.</text>
</comment>
<protein>
    <recommendedName>
        <fullName evidence="3">EF-hand domain-containing protein</fullName>
    </recommendedName>
</protein>
<organism evidence="4 5">
    <name type="scientific">Rotaria sordida</name>
    <dbReference type="NCBI Taxonomy" id="392033"/>
    <lineage>
        <taxon>Eukaryota</taxon>
        <taxon>Metazoa</taxon>
        <taxon>Spiralia</taxon>
        <taxon>Gnathifera</taxon>
        <taxon>Rotifera</taxon>
        <taxon>Eurotatoria</taxon>
        <taxon>Bdelloidea</taxon>
        <taxon>Philodinida</taxon>
        <taxon>Philodinidae</taxon>
        <taxon>Rotaria</taxon>
    </lineage>
</organism>
<gene>
    <name evidence="4" type="ORF">SEV965_LOCUS39801</name>
</gene>
<evidence type="ECO:0000259" key="3">
    <source>
        <dbReference type="PROSITE" id="PS50222"/>
    </source>
</evidence>
<proteinExistence type="predicted"/>
<dbReference type="SUPFAM" id="SSF47473">
    <property type="entry name" value="EF-hand"/>
    <property type="match status" value="1"/>
</dbReference>
<reference evidence="4" key="1">
    <citation type="submission" date="2021-02" db="EMBL/GenBank/DDBJ databases">
        <authorList>
            <person name="Nowell W R."/>
        </authorList>
    </citation>
    <scope>NUCLEOTIDE SEQUENCE</scope>
</reference>
<dbReference type="PROSITE" id="PS50222">
    <property type="entry name" value="EF_HAND_2"/>
    <property type="match status" value="1"/>
</dbReference>
<dbReference type="AlphaFoldDB" id="A0A815Z0C7"/>
<dbReference type="InterPro" id="IPR011992">
    <property type="entry name" value="EF-hand-dom_pair"/>
</dbReference>
<dbReference type="GO" id="GO:0005509">
    <property type="term" value="F:calcium ion binding"/>
    <property type="evidence" value="ECO:0007669"/>
    <property type="project" value="InterPro"/>
</dbReference>
<feature type="non-terminal residue" evidence="4">
    <location>
        <position position="1"/>
    </location>
</feature>
<evidence type="ECO:0000313" key="4">
    <source>
        <dbReference type="EMBL" id="CAF1577624.1"/>
    </source>
</evidence>
<evidence type="ECO:0000256" key="1">
    <source>
        <dbReference type="ARBA" id="ARBA00022723"/>
    </source>
</evidence>
<dbReference type="Gene3D" id="1.10.238.10">
    <property type="entry name" value="EF-hand"/>
    <property type="match status" value="1"/>
</dbReference>
<dbReference type="Proteomes" id="UP000663889">
    <property type="component" value="Unassembled WGS sequence"/>
</dbReference>
<name>A0A815Z0C7_9BILA</name>
<dbReference type="PANTHER" id="PTHR23055">
    <property type="entry name" value="CALCIUM BINDING PROTEINS"/>
    <property type="match status" value="1"/>
</dbReference>
<keyword evidence="2" id="KW-0677">Repeat</keyword>
<dbReference type="PANTHER" id="PTHR23055:SF167">
    <property type="entry name" value="EF-HAND DOMAIN-CONTAINING PROTEIN"/>
    <property type="match status" value="1"/>
</dbReference>
<dbReference type="InterPro" id="IPR028846">
    <property type="entry name" value="Recoverin"/>
</dbReference>